<sequence>MADLSKKEWEKYQDPGQAHVYKNIATVMQKGIEPAQVSDFYSKWAGDENGYEQELPDQIFNSPRTTAASAAESFPPDKRADVKVIDVAAGTGLCGEELRKHGFQHIDALDPSEGMLSKARAKNIYERIICDYITDKRLDIESDTYDLLTVSAGFGEGHIPCSALHEMVRIVKPGGVICLVTREEHLRAVEEYRNRLEPLMQTLEEQGKWKRVCRQIFPGFFLDKEGILWKYKVC</sequence>
<dbReference type="Proteomes" id="UP001634394">
    <property type="component" value="Unassembled WGS sequence"/>
</dbReference>
<evidence type="ECO:0000259" key="1">
    <source>
        <dbReference type="Pfam" id="PF13649"/>
    </source>
</evidence>
<comment type="caution">
    <text evidence="2">The sequence shown here is derived from an EMBL/GenBank/DDBJ whole genome shotgun (WGS) entry which is preliminary data.</text>
</comment>
<dbReference type="PANTHER" id="PTHR43591:SF101">
    <property type="entry name" value="METHYLTRANSFERASE-LIKE PROTEIN 27"/>
    <property type="match status" value="1"/>
</dbReference>
<accession>A0ABD3TK04</accession>
<name>A0ABD3TK04_SINWO</name>
<dbReference type="InterPro" id="IPR041698">
    <property type="entry name" value="Methyltransf_25"/>
</dbReference>
<dbReference type="PANTHER" id="PTHR43591">
    <property type="entry name" value="METHYLTRANSFERASE"/>
    <property type="match status" value="1"/>
</dbReference>
<evidence type="ECO:0000313" key="3">
    <source>
        <dbReference type="Proteomes" id="UP001634394"/>
    </source>
</evidence>
<dbReference type="EMBL" id="JBJQND010000018">
    <property type="protein sequence ID" value="KAL3836906.1"/>
    <property type="molecule type" value="Genomic_DNA"/>
</dbReference>
<evidence type="ECO:0000313" key="2">
    <source>
        <dbReference type="EMBL" id="KAL3836906.1"/>
    </source>
</evidence>
<gene>
    <name evidence="2" type="ORF">ACJMK2_022312</name>
</gene>
<dbReference type="Gene3D" id="3.40.50.150">
    <property type="entry name" value="Vaccinia Virus protein VP39"/>
    <property type="match status" value="1"/>
</dbReference>
<dbReference type="SUPFAM" id="SSF53335">
    <property type="entry name" value="S-adenosyl-L-methionine-dependent methyltransferases"/>
    <property type="match status" value="1"/>
</dbReference>
<dbReference type="InterPro" id="IPR029063">
    <property type="entry name" value="SAM-dependent_MTases_sf"/>
</dbReference>
<protein>
    <recommendedName>
        <fullName evidence="1">Methyltransferase domain-containing protein</fullName>
    </recommendedName>
</protein>
<dbReference type="AlphaFoldDB" id="A0ABD3TK04"/>
<organism evidence="2 3">
    <name type="scientific">Sinanodonta woodiana</name>
    <name type="common">Chinese pond mussel</name>
    <name type="synonym">Anodonta woodiana</name>
    <dbReference type="NCBI Taxonomy" id="1069815"/>
    <lineage>
        <taxon>Eukaryota</taxon>
        <taxon>Metazoa</taxon>
        <taxon>Spiralia</taxon>
        <taxon>Lophotrochozoa</taxon>
        <taxon>Mollusca</taxon>
        <taxon>Bivalvia</taxon>
        <taxon>Autobranchia</taxon>
        <taxon>Heteroconchia</taxon>
        <taxon>Palaeoheterodonta</taxon>
        <taxon>Unionida</taxon>
        <taxon>Unionoidea</taxon>
        <taxon>Unionidae</taxon>
        <taxon>Unioninae</taxon>
        <taxon>Sinanodonta</taxon>
    </lineage>
</organism>
<dbReference type="Pfam" id="PF13649">
    <property type="entry name" value="Methyltransf_25"/>
    <property type="match status" value="1"/>
</dbReference>
<keyword evidence="3" id="KW-1185">Reference proteome</keyword>
<feature type="domain" description="Methyltransferase" evidence="1">
    <location>
        <begin position="84"/>
        <end position="175"/>
    </location>
</feature>
<proteinExistence type="predicted"/>
<reference evidence="2 3" key="1">
    <citation type="submission" date="2024-11" db="EMBL/GenBank/DDBJ databases">
        <title>Chromosome-level genome assembly of the freshwater bivalve Anodonta woodiana.</title>
        <authorList>
            <person name="Chen X."/>
        </authorList>
    </citation>
    <scope>NUCLEOTIDE SEQUENCE [LARGE SCALE GENOMIC DNA]</scope>
    <source>
        <strain evidence="2">MN2024</strain>
        <tissue evidence="2">Gills</tissue>
    </source>
</reference>
<dbReference type="CDD" id="cd02440">
    <property type="entry name" value="AdoMet_MTases"/>
    <property type="match status" value="1"/>
</dbReference>